<name>A0A251T4C1_HELAN</name>
<protein>
    <submittedName>
        <fullName evidence="1">Uncharacterized protein</fullName>
    </submittedName>
</protein>
<gene>
    <name evidence="1" type="ORF">HannXRQ_Chr12g0379681</name>
</gene>
<evidence type="ECO:0000313" key="2">
    <source>
        <dbReference type="Proteomes" id="UP000215914"/>
    </source>
</evidence>
<evidence type="ECO:0000313" key="1">
    <source>
        <dbReference type="EMBL" id="OTG05980.1"/>
    </source>
</evidence>
<proteinExistence type="predicted"/>
<keyword evidence="2" id="KW-1185">Reference proteome</keyword>
<sequence>MSSDMVFPVTHFRHNRGGGDAAVTGNGGDGYFGSKLVNVVNGQIWSASILRQLLLVVHETFDRAQGSRLVQVRALVGSTITVNPRHPPPAPATRICNKNGWSVKIAHLKQHMSSDMVFPVTHFRHNRGGGDAAVTGNGGDGYFGSKLVNVVNGQIWSASILRQLLLVVHETFDRAQGSRLVQVRALVGSTITVNPRLHFSKLRNGWYRRTHGISST</sequence>
<dbReference type="EMBL" id="CM007901">
    <property type="protein sequence ID" value="OTG05980.1"/>
    <property type="molecule type" value="Genomic_DNA"/>
</dbReference>
<accession>A0A251T4C1</accession>
<dbReference type="Proteomes" id="UP000215914">
    <property type="component" value="Chromosome 12"/>
</dbReference>
<reference evidence="2" key="1">
    <citation type="journal article" date="2017" name="Nature">
        <title>The sunflower genome provides insights into oil metabolism, flowering and Asterid evolution.</title>
        <authorList>
            <person name="Badouin H."/>
            <person name="Gouzy J."/>
            <person name="Grassa C.J."/>
            <person name="Murat F."/>
            <person name="Staton S.E."/>
            <person name="Cottret L."/>
            <person name="Lelandais-Briere C."/>
            <person name="Owens G.L."/>
            <person name="Carrere S."/>
            <person name="Mayjonade B."/>
            <person name="Legrand L."/>
            <person name="Gill N."/>
            <person name="Kane N.C."/>
            <person name="Bowers J.E."/>
            <person name="Hubner S."/>
            <person name="Bellec A."/>
            <person name="Berard A."/>
            <person name="Berges H."/>
            <person name="Blanchet N."/>
            <person name="Boniface M.C."/>
            <person name="Brunel D."/>
            <person name="Catrice O."/>
            <person name="Chaidir N."/>
            <person name="Claudel C."/>
            <person name="Donnadieu C."/>
            <person name="Faraut T."/>
            <person name="Fievet G."/>
            <person name="Helmstetter N."/>
            <person name="King M."/>
            <person name="Knapp S.J."/>
            <person name="Lai Z."/>
            <person name="Le Paslier M.C."/>
            <person name="Lippi Y."/>
            <person name="Lorenzon L."/>
            <person name="Mandel J.R."/>
            <person name="Marage G."/>
            <person name="Marchand G."/>
            <person name="Marquand E."/>
            <person name="Bret-Mestries E."/>
            <person name="Morien E."/>
            <person name="Nambeesan S."/>
            <person name="Nguyen T."/>
            <person name="Pegot-Espagnet P."/>
            <person name="Pouilly N."/>
            <person name="Raftis F."/>
            <person name="Sallet E."/>
            <person name="Schiex T."/>
            <person name="Thomas J."/>
            <person name="Vandecasteele C."/>
            <person name="Vares D."/>
            <person name="Vear F."/>
            <person name="Vautrin S."/>
            <person name="Crespi M."/>
            <person name="Mangin B."/>
            <person name="Burke J.M."/>
            <person name="Salse J."/>
            <person name="Munos S."/>
            <person name="Vincourt P."/>
            <person name="Rieseberg L.H."/>
            <person name="Langlade N.B."/>
        </authorList>
    </citation>
    <scope>NUCLEOTIDE SEQUENCE [LARGE SCALE GENOMIC DNA]</scope>
    <source>
        <strain evidence="2">cv. SF193</strain>
    </source>
</reference>
<dbReference type="AlphaFoldDB" id="A0A251T4C1"/>
<dbReference type="InParanoid" id="A0A251T4C1"/>
<organism evidence="1 2">
    <name type="scientific">Helianthus annuus</name>
    <name type="common">Common sunflower</name>
    <dbReference type="NCBI Taxonomy" id="4232"/>
    <lineage>
        <taxon>Eukaryota</taxon>
        <taxon>Viridiplantae</taxon>
        <taxon>Streptophyta</taxon>
        <taxon>Embryophyta</taxon>
        <taxon>Tracheophyta</taxon>
        <taxon>Spermatophyta</taxon>
        <taxon>Magnoliopsida</taxon>
        <taxon>eudicotyledons</taxon>
        <taxon>Gunneridae</taxon>
        <taxon>Pentapetalae</taxon>
        <taxon>asterids</taxon>
        <taxon>campanulids</taxon>
        <taxon>Asterales</taxon>
        <taxon>Asteraceae</taxon>
        <taxon>Asteroideae</taxon>
        <taxon>Heliantheae alliance</taxon>
        <taxon>Heliantheae</taxon>
        <taxon>Helianthus</taxon>
    </lineage>
</organism>